<evidence type="ECO:0000259" key="2">
    <source>
        <dbReference type="Pfam" id="PF13476"/>
    </source>
</evidence>
<dbReference type="InterPro" id="IPR017599">
    <property type="entry name" value="DNA_S_DndD"/>
</dbReference>
<dbReference type="PANTHER" id="PTHR32114">
    <property type="entry name" value="ABC TRANSPORTER ABCH.3"/>
    <property type="match status" value="1"/>
</dbReference>
<feature type="coiled-coil region" evidence="1">
    <location>
        <begin position="204"/>
        <end position="285"/>
    </location>
</feature>
<dbReference type="Gene3D" id="3.40.50.300">
    <property type="entry name" value="P-loop containing nucleotide triphosphate hydrolases"/>
    <property type="match status" value="2"/>
</dbReference>
<dbReference type="InterPro" id="IPR027417">
    <property type="entry name" value="P-loop_NTPase"/>
</dbReference>
<gene>
    <name evidence="3" type="ORF">METZ01_LOCUS141218</name>
</gene>
<proteinExistence type="predicted"/>
<sequence length="652" mass="74102">MIINSLTLENFRVFKGKHQIDLRADQGSPIILFGGLNGAGKTSILTAVKLALFGKAALKGSLTKSQYHYYLQDQINRGDNDLNSASVAIQFEYSKLGKQYRYLVERLWKVDNNKVKESLSIQENGKTLSELSLAQAQSFIFDLIPLGIADLFFFDGEKIQEMADDEDGHVLIEALKKLVGVDLVEKAAFDTGVVLRKNKKLSGSLEERKEIDKLEQELKEVEESIESRTADYGNNYLPYQAELEIKLKKAKQKLDESGGEWSKSRDDLISEQGGLNARKKELEAKITELFRGDIIFNVAPSFLEKLSSQLKKDLSVSKSIDFNDQLDQKMSSLKNVDPKLSKLVNKLKNKGLSNARHQVSSYQYKEFEDMTNNSAKSKEALKVFLKEYESLESSIDSLGLNISRAPDESKLKEIFTTINGIELEIEKANNRTKQIKREIKELLIEAIQLTHNLDKVYSKLQNEESSVRVDNVGNKVISAMESLSRELIQGKISELELEFNKVFQRLTRKKDMSHQVNIDRENYKIELLDKFGNIVNKKRISSGEKQIYAFSMIEALGKVSGRNLPFIVDTPLGRLDSNHRSRLVKNFFPKIGEQVIVLSTDTEVDSQFYEALMPFISKSYEIQYNETESSSSVEMGYFWSSHHEESEVEIPA</sequence>
<organism evidence="3">
    <name type="scientific">marine metagenome</name>
    <dbReference type="NCBI Taxonomy" id="408172"/>
    <lineage>
        <taxon>unclassified sequences</taxon>
        <taxon>metagenomes</taxon>
        <taxon>ecological metagenomes</taxon>
    </lineage>
</organism>
<evidence type="ECO:0000256" key="1">
    <source>
        <dbReference type="SAM" id="Coils"/>
    </source>
</evidence>
<keyword evidence="1" id="KW-0175">Coiled coil</keyword>
<reference evidence="3" key="1">
    <citation type="submission" date="2018-05" db="EMBL/GenBank/DDBJ databases">
        <authorList>
            <person name="Lanie J.A."/>
            <person name="Ng W.-L."/>
            <person name="Kazmierczak K.M."/>
            <person name="Andrzejewski T.M."/>
            <person name="Davidsen T.M."/>
            <person name="Wayne K.J."/>
            <person name="Tettelin H."/>
            <person name="Glass J.I."/>
            <person name="Rusch D."/>
            <person name="Podicherti R."/>
            <person name="Tsui H.-C.T."/>
            <person name="Winkler M.E."/>
        </authorList>
    </citation>
    <scope>NUCLEOTIDE SEQUENCE</scope>
</reference>
<accession>A0A381ZGW8</accession>
<evidence type="ECO:0000313" key="3">
    <source>
        <dbReference type="EMBL" id="SVA88364.1"/>
    </source>
</evidence>
<dbReference type="GO" id="GO:0016887">
    <property type="term" value="F:ATP hydrolysis activity"/>
    <property type="evidence" value="ECO:0007669"/>
    <property type="project" value="InterPro"/>
</dbReference>
<dbReference type="EMBL" id="UINC01021240">
    <property type="protein sequence ID" value="SVA88364.1"/>
    <property type="molecule type" value="Genomic_DNA"/>
</dbReference>
<feature type="domain" description="Rad50/SbcC-type AAA" evidence="2">
    <location>
        <begin position="5"/>
        <end position="226"/>
    </location>
</feature>
<dbReference type="PANTHER" id="PTHR32114:SF2">
    <property type="entry name" value="ABC TRANSPORTER ABCH.3"/>
    <property type="match status" value="1"/>
</dbReference>
<dbReference type="GO" id="GO:0006302">
    <property type="term" value="P:double-strand break repair"/>
    <property type="evidence" value="ECO:0007669"/>
    <property type="project" value="InterPro"/>
</dbReference>
<protein>
    <recommendedName>
        <fullName evidence="2">Rad50/SbcC-type AAA domain-containing protein</fullName>
    </recommendedName>
</protein>
<dbReference type="AlphaFoldDB" id="A0A381ZGW8"/>
<dbReference type="NCBIfam" id="TIGR03185">
    <property type="entry name" value="DNA_S_dndD"/>
    <property type="match status" value="1"/>
</dbReference>
<name>A0A381ZGW8_9ZZZZ</name>
<feature type="coiled-coil region" evidence="1">
    <location>
        <begin position="411"/>
        <end position="445"/>
    </location>
</feature>
<dbReference type="SUPFAM" id="SSF52540">
    <property type="entry name" value="P-loop containing nucleoside triphosphate hydrolases"/>
    <property type="match status" value="1"/>
</dbReference>
<dbReference type="Pfam" id="PF13476">
    <property type="entry name" value="AAA_23"/>
    <property type="match status" value="1"/>
</dbReference>
<dbReference type="InterPro" id="IPR038729">
    <property type="entry name" value="Rad50/SbcC_AAA"/>
</dbReference>